<keyword evidence="3" id="KW-1185">Reference proteome</keyword>
<feature type="transmembrane region" description="Helical" evidence="1">
    <location>
        <begin position="160"/>
        <end position="184"/>
    </location>
</feature>
<organism evidence="2 3">
    <name type="scientific">Blastococcus saxobsidens (strain DD2)</name>
    <dbReference type="NCBI Taxonomy" id="1146883"/>
    <lineage>
        <taxon>Bacteria</taxon>
        <taxon>Bacillati</taxon>
        <taxon>Actinomycetota</taxon>
        <taxon>Actinomycetes</taxon>
        <taxon>Geodermatophilales</taxon>
        <taxon>Geodermatophilaceae</taxon>
        <taxon>Blastococcus</taxon>
    </lineage>
</organism>
<name>H6RVG6_BLASD</name>
<feature type="transmembrane region" description="Helical" evidence="1">
    <location>
        <begin position="20"/>
        <end position="39"/>
    </location>
</feature>
<dbReference type="OrthoDB" id="3747098at2"/>
<evidence type="ECO:0000313" key="2">
    <source>
        <dbReference type="EMBL" id="CCG03241.1"/>
    </source>
</evidence>
<dbReference type="KEGG" id="bsd:BLASA_2337"/>
<feature type="transmembrane region" description="Helical" evidence="1">
    <location>
        <begin position="59"/>
        <end position="82"/>
    </location>
</feature>
<reference evidence="2 3" key="1">
    <citation type="journal article" date="2012" name="J. Bacteriol.">
        <title>Genome Sequence of Blastococcus saxobsidens DD2, a Stone-Inhabiting Bacterium.</title>
        <authorList>
            <person name="Chouaia B."/>
            <person name="Crotti E."/>
            <person name="Brusetti L."/>
            <person name="Daffonchio D."/>
            <person name="Essoussi I."/>
            <person name="Nouioui I."/>
            <person name="Sbissi I."/>
            <person name="Ghodhbane-Gtari F."/>
            <person name="Gtari M."/>
            <person name="Vacherie B."/>
            <person name="Barbe V."/>
            <person name="Medigue C."/>
            <person name="Gury J."/>
            <person name="Pujic P."/>
            <person name="Normand P."/>
        </authorList>
    </citation>
    <scope>NUCLEOTIDE SEQUENCE [LARGE SCALE GENOMIC DNA]</scope>
    <source>
        <strain evidence="2 3">DD2</strain>
    </source>
</reference>
<feature type="transmembrane region" description="Helical" evidence="1">
    <location>
        <begin position="221"/>
        <end position="243"/>
    </location>
</feature>
<dbReference type="EMBL" id="FO117623">
    <property type="protein sequence ID" value="CCG03241.1"/>
    <property type="molecule type" value="Genomic_DNA"/>
</dbReference>
<dbReference type="Proteomes" id="UP000007517">
    <property type="component" value="Chromosome"/>
</dbReference>
<gene>
    <name evidence="2" type="ordered locus">BLASA_2337</name>
</gene>
<dbReference type="HOGENOM" id="CLU_890452_0_0_11"/>
<keyword evidence="1" id="KW-0472">Membrane</keyword>
<keyword evidence="1" id="KW-1133">Transmembrane helix</keyword>
<accession>H6RVG6</accession>
<dbReference type="AlphaFoldDB" id="H6RVG6"/>
<evidence type="ECO:0000313" key="3">
    <source>
        <dbReference type="Proteomes" id="UP000007517"/>
    </source>
</evidence>
<feature type="transmembrane region" description="Helical" evidence="1">
    <location>
        <begin position="283"/>
        <end position="300"/>
    </location>
</feature>
<feature type="transmembrane region" description="Helical" evidence="1">
    <location>
        <begin position="94"/>
        <end position="117"/>
    </location>
</feature>
<evidence type="ECO:0000256" key="1">
    <source>
        <dbReference type="SAM" id="Phobius"/>
    </source>
</evidence>
<dbReference type="RefSeq" id="WP_014376124.1">
    <property type="nucleotide sequence ID" value="NC_016943.1"/>
</dbReference>
<keyword evidence="1" id="KW-0812">Transmembrane</keyword>
<protein>
    <submittedName>
        <fullName evidence="2">Uncharacterized protein</fullName>
    </submittedName>
</protein>
<proteinExistence type="predicted"/>
<feature type="transmembrane region" description="Helical" evidence="1">
    <location>
        <begin position="129"/>
        <end position="153"/>
    </location>
</feature>
<reference evidence="3" key="2">
    <citation type="submission" date="2012-02" db="EMBL/GenBank/DDBJ databases">
        <title>Complete genome sequence of Blastococcus saxobsidens strain DD2.</title>
        <authorList>
            <person name="Genoscope."/>
        </authorList>
    </citation>
    <scope>NUCLEOTIDE SEQUENCE [LARGE SCALE GENOMIC DNA]</scope>
    <source>
        <strain evidence="3">DD2</strain>
    </source>
</reference>
<feature type="transmembrane region" description="Helical" evidence="1">
    <location>
        <begin position="196"/>
        <end position="214"/>
    </location>
</feature>
<sequence>MLYAGVPHREASAGRSFRTLPPWALGPVAALGWWLVGFFPSLLEDVLTDHPAQGWPVVYLLASHSGILWMGAFWGGIVAGLLGRLARPGRRRTAVAATGAGVASAMALTLLQVGLFIAGQPIPFGADRVIAGLGLLTVVAGCVGWALGSAWVFGRIGLGVGLAALATAVTGWLSGLQLALLNATQADHLLALDWRWSQWAGVVVLAAALVVIGARPAARLAWWAVVLVGAWFVEPASTAAVHLEIYLRGAVPGMPGFPETLPEALAAAAQTFWQVAQPGHQQLVAPWIAAVVVAALVCAVRPRLSAGRATTT</sequence>